<gene>
    <name evidence="3" type="ORF">HDG69_003159</name>
</gene>
<feature type="transmembrane region" description="Helical" evidence="2">
    <location>
        <begin position="120"/>
        <end position="145"/>
    </location>
</feature>
<feature type="transmembrane region" description="Helical" evidence="2">
    <location>
        <begin position="78"/>
        <end position="99"/>
    </location>
</feature>
<protein>
    <recommendedName>
        <fullName evidence="5">DUF4190 domain-containing protein</fullName>
    </recommendedName>
</protein>
<evidence type="ECO:0000313" key="3">
    <source>
        <dbReference type="EMBL" id="NOV98564.1"/>
    </source>
</evidence>
<dbReference type="RefSeq" id="WP_216645773.1">
    <property type="nucleotide sequence ID" value="NZ_BAAAML010000003.1"/>
</dbReference>
<proteinExistence type="predicted"/>
<evidence type="ECO:0008006" key="5">
    <source>
        <dbReference type="Google" id="ProtNLM"/>
    </source>
</evidence>
<accession>A0ABX2A6R9</accession>
<keyword evidence="2" id="KW-0812">Transmembrane</keyword>
<feature type="compositionally biased region" description="Pro residues" evidence="1">
    <location>
        <begin position="1"/>
        <end position="11"/>
    </location>
</feature>
<reference evidence="3 4" key="1">
    <citation type="submission" date="2020-05" db="EMBL/GenBank/DDBJ databases">
        <title>Genomic Encyclopedia of Type Strains, Phase III (KMG-III): the genomes of soil and plant-associated and newly described type strains.</title>
        <authorList>
            <person name="Whitman W."/>
        </authorList>
    </citation>
    <scope>NUCLEOTIDE SEQUENCE [LARGE SCALE GENOMIC DNA]</scope>
    <source>
        <strain evidence="3 4">KCTC 19046</strain>
    </source>
</reference>
<organism evidence="3 4">
    <name type="scientific">Isoptericola halotolerans</name>
    <dbReference type="NCBI Taxonomy" id="300560"/>
    <lineage>
        <taxon>Bacteria</taxon>
        <taxon>Bacillati</taxon>
        <taxon>Actinomycetota</taxon>
        <taxon>Actinomycetes</taxon>
        <taxon>Micrococcales</taxon>
        <taxon>Promicromonosporaceae</taxon>
        <taxon>Isoptericola</taxon>
    </lineage>
</organism>
<dbReference type="EMBL" id="JABEZU010000004">
    <property type="protein sequence ID" value="NOV98564.1"/>
    <property type="molecule type" value="Genomic_DNA"/>
</dbReference>
<keyword evidence="2" id="KW-1133">Transmembrane helix</keyword>
<evidence type="ECO:0000313" key="4">
    <source>
        <dbReference type="Proteomes" id="UP000757540"/>
    </source>
</evidence>
<name>A0ABX2A6R9_9MICO</name>
<comment type="caution">
    <text evidence="3">The sequence shown here is derived from an EMBL/GenBank/DDBJ whole genome shotgun (WGS) entry which is preliminary data.</text>
</comment>
<feature type="compositionally biased region" description="Low complexity" evidence="1">
    <location>
        <begin position="26"/>
        <end position="67"/>
    </location>
</feature>
<keyword evidence="4" id="KW-1185">Reference proteome</keyword>
<sequence>MTDPYQPPQPYSTPGSNPAEEPGTTPGPSQPSSGYGQQPGAQQPPQQGYAPGYGQPGYPQPGYQPAYAPDPPGKTMGIIGFVLAFIFSPAGIVVSALALSDSKKAGYDNVLGKWGLWLSIIFTGLGVLIVLAYLAFAVALFGTVVSTVNY</sequence>
<feature type="region of interest" description="Disordered" evidence="1">
    <location>
        <begin position="1"/>
        <end position="69"/>
    </location>
</feature>
<keyword evidence="2" id="KW-0472">Membrane</keyword>
<evidence type="ECO:0000256" key="2">
    <source>
        <dbReference type="SAM" id="Phobius"/>
    </source>
</evidence>
<evidence type="ECO:0000256" key="1">
    <source>
        <dbReference type="SAM" id="MobiDB-lite"/>
    </source>
</evidence>
<dbReference type="Proteomes" id="UP000757540">
    <property type="component" value="Unassembled WGS sequence"/>
</dbReference>